<accession>A0A833LXA1</accession>
<gene>
    <name evidence="2" type="ORF">F9K24_16235</name>
</gene>
<name>A0A833LXA1_9LEPT</name>
<proteinExistence type="predicted"/>
<feature type="transmembrane region" description="Helical" evidence="1">
    <location>
        <begin position="12"/>
        <end position="32"/>
    </location>
</feature>
<keyword evidence="1" id="KW-1133">Transmembrane helix</keyword>
<sequence length="74" mass="8041">MKQFSAKIASFGAFMALAAVISSVLSFVGYNLRVLMWVDMWGETMGWVVRGGVLVAGGLLYFVFSKLSDSPEEA</sequence>
<keyword evidence="1" id="KW-0812">Transmembrane</keyword>
<dbReference type="AlphaFoldDB" id="A0A833LXA1"/>
<reference evidence="2 3" key="1">
    <citation type="submission" date="2019-10" db="EMBL/GenBank/DDBJ databases">
        <title>Extracellular Electron Transfer in a Candidatus Methanoperedens spp. Enrichment Culture.</title>
        <authorList>
            <person name="Berger S."/>
            <person name="Rangel Shaw D."/>
            <person name="Berben T."/>
            <person name="In 'T Zandt M."/>
            <person name="Frank J."/>
            <person name="Reimann J."/>
            <person name="Jetten M.S.M."/>
            <person name="Welte C.U."/>
        </authorList>
    </citation>
    <scope>NUCLEOTIDE SEQUENCE [LARGE SCALE GENOMIC DNA]</scope>
    <source>
        <strain evidence="2">SB12</strain>
    </source>
</reference>
<organism evidence="2 3">
    <name type="scientific">Leptonema illini</name>
    <dbReference type="NCBI Taxonomy" id="183"/>
    <lineage>
        <taxon>Bacteria</taxon>
        <taxon>Pseudomonadati</taxon>
        <taxon>Spirochaetota</taxon>
        <taxon>Spirochaetia</taxon>
        <taxon>Leptospirales</taxon>
        <taxon>Leptospiraceae</taxon>
        <taxon>Leptonema</taxon>
    </lineage>
</organism>
<protein>
    <submittedName>
        <fullName evidence="2">Uncharacterized protein</fullName>
    </submittedName>
</protein>
<comment type="caution">
    <text evidence="2">The sequence shown here is derived from an EMBL/GenBank/DDBJ whole genome shotgun (WGS) entry which is preliminary data.</text>
</comment>
<evidence type="ECO:0000313" key="3">
    <source>
        <dbReference type="Proteomes" id="UP000460298"/>
    </source>
</evidence>
<evidence type="ECO:0000256" key="1">
    <source>
        <dbReference type="SAM" id="Phobius"/>
    </source>
</evidence>
<evidence type="ECO:0000313" key="2">
    <source>
        <dbReference type="EMBL" id="KAB2930590.1"/>
    </source>
</evidence>
<dbReference type="Proteomes" id="UP000460298">
    <property type="component" value="Unassembled WGS sequence"/>
</dbReference>
<dbReference type="EMBL" id="WBUI01000019">
    <property type="protein sequence ID" value="KAB2930590.1"/>
    <property type="molecule type" value="Genomic_DNA"/>
</dbReference>
<keyword evidence="1" id="KW-0472">Membrane</keyword>
<feature type="transmembrane region" description="Helical" evidence="1">
    <location>
        <begin position="44"/>
        <end position="64"/>
    </location>
</feature>